<keyword evidence="2" id="KW-1185">Reference proteome</keyword>
<dbReference type="RefSeq" id="WP_006769481.1">
    <property type="nucleotide sequence ID" value="NC_004369.1"/>
</dbReference>
<proteinExistence type="predicted"/>
<name>Q8FRC8_COREF</name>
<evidence type="ECO:0000313" key="2">
    <source>
        <dbReference type="Proteomes" id="UP000001409"/>
    </source>
</evidence>
<dbReference type="AlphaFoldDB" id="Q8FRC8"/>
<protein>
    <submittedName>
        <fullName evidence="1">Uncharacterized protein</fullName>
    </submittedName>
</protein>
<organism evidence="1 2">
    <name type="scientific">Corynebacterium efficiens (strain DSM 44549 / YS-314 / AJ 12310 / JCM 11189 / NBRC 100395)</name>
    <dbReference type="NCBI Taxonomy" id="196164"/>
    <lineage>
        <taxon>Bacteria</taxon>
        <taxon>Bacillati</taxon>
        <taxon>Actinomycetota</taxon>
        <taxon>Actinomycetes</taxon>
        <taxon>Mycobacteriales</taxon>
        <taxon>Corynebacteriaceae</taxon>
        <taxon>Corynebacterium</taxon>
    </lineage>
</organism>
<sequence length="54" mass="6277">MKISPTSSDIDAANRWWDEQKDQRKVTLHKWMCGEKGFLHPEIPGQLELLEGEP</sequence>
<dbReference type="EMBL" id="BA000035">
    <property type="protein sequence ID" value="BAC17643.1"/>
    <property type="molecule type" value="Genomic_DNA"/>
</dbReference>
<dbReference type="STRING" id="196164.gene:10741237"/>
<evidence type="ECO:0000313" key="1">
    <source>
        <dbReference type="EMBL" id="BAC17643.1"/>
    </source>
</evidence>
<dbReference type="HOGENOM" id="CLU_3042426_0_0_11"/>
<reference evidence="1 2" key="1">
    <citation type="journal article" date="2003" name="Genome Res.">
        <title>Comparative complete genome sequence analysis of the amino acid replacements responsible for the thermostability of Corynebacterium efficiens.</title>
        <authorList>
            <person name="Nishio Y."/>
            <person name="Nakamura Y."/>
            <person name="Kawarabayasi Y."/>
            <person name="Usuda Y."/>
            <person name="Kimura E."/>
            <person name="Sugimoto S."/>
            <person name="Matsui K."/>
            <person name="Yamagishi A."/>
            <person name="Kikuchi H."/>
            <person name="Ikeo K."/>
            <person name="Gojobori T."/>
        </authorList>
    </citation>
    <scope>NUCLEOTIDE SEQUENCE [LARGE SCALE GENOMIC DNA]</scope>
    <source>
        <strain evidence="2">DSM 44549 / YS-314 / AJ 12310 / JCM 11189 / NBRC 100395</strain>
    </source>
</reference>
<accession>C8NLL6</accession>
<accession>Q8FRC8</accession>
<dbReference type="Proteomes" id="UP000001409">
    <property type="component" value="Chromosome"/>
</dbReference>
<dbReference type="KEGG" id="cef:CE0833"/>